<evidence type="ECO:0000313" key="1">
    <source>
        <dbReference type="EMBL" id="AAR99346.1"/>
    </source>
</evidence>
<dbReference type="EMBL" id="AY523658">
    <property type="protein sequence ID" value="AAR99346.1"/>
    <property type="molecule type" value="Genomic_DNA"/>
</dbReference>
<organism evidence="1">
    <name type="scientific">Methanohalophilus mahii</name>
    <dbReference type="NCBI Taxonomy" id="2176"/>
    <lineage>
        <taxon>Archaea</taxon>
        <taxon>Methanobacteriati</taxon>
        <taxon>Methanobacteriota</taxon>
        <taxon>Stenosarchaea group</taxon>
        <taxon>Methanomicrobia</taxon>
        <taxon>Methanosarcinales</taxon>
        <taxon>Methanosarcinaceae</taxon>
        <taxon>Methanohalophilus</taxon>
    </lineage>
</organism>
<name>Q6QWE2_9EURY</name>
<proteinExistence type="predicted"/>
<sequence length="77" mass="8694">MDLNSASIALPLENQNVEEPISLETSGRKASRLRQTTRYHTISIGDCCPGRAMTLDRCLEQPHIRAFDFFNRALKTS</sequence>
<dbReference type="AlphaFoldDB" id="Q6QWE2"/>
<geneLocation type="plasmid" evidence="1">
    <name>pML</name>
</geneLocation>
<reference evidence="1" key="1">
    <citation type="submission" date="2004-01" db="EMBL/GenBank/DDBJ databases">
        <title>Analysis of the rep gene and protein in a RCR plasmid pML from the halophilic methanogenic archaeon-Methanohalophilus mahii SLP.</title>
        <authorList>
            <person name="Lin P.-C."/>
            <person name="Yu P.-H."/>
            <person name="Lai M.-C."/>
        </authorList>
    </citation>
    <scope>NUCLEOTIDE SEQUENCE</scope>
    <source>
        <plasmid evidence="1">pML</plasmid>
    </source>
</reference>
<accession>Q6QWE2</accession>
<protein>
    <submittedName>
        <fullName evidence="1">PML-orf4</fullName>
    </submittedName>
</protein>
<keyword evidence="1" id="KW-0614">Plasmid</keyword>